<keyword evidence="10" id="KW-1185">Reference proteome</keyword>
<dbReference type="InterPro" id="IPR006452">
    <property type="entry name" value="Formate_DH_accessory"/>
</dbReference>
<dbReference type="HAMAP" id="MF_00611">
    <property type="entry name" value="FdeH"/>
    <property type="match status" value="1"/>
</dbReference>
<dbReference type="Gene3D" id="3.90.1670.10">
    <property type="entry name" value="FdhE-like domain"/>
    <property type="match status" value="1"/>
</dbReference>
<keyword evidence="2 4" id="KW-0963">Cytoplasm</keyword>
<dbReference type="RefSeq" id="WP_067749136.1">
    <property type="nucleotide sequence ID" value="NZ_LT907988.1"/>
</dbReference>
<protein>
    <recommendedName>
        <fullName evidence="4">Protein FdhE homolog</fullName>
    </recommendedName>
</protein>
<comment type="similarity">
    <text evidence="3 4">Belongs to the FdhE family.</text>
</comment>
<reference evidence="9 10" key="2">
    <citation type="submission" date="2017-08" db="EMBL/GenBank/DDBJ databases">
        <authorList>
            <person name="de Groot N.N."/>
        </authorList>
    </citation>
    <scope>NUCLEOTIDE SEQUENCE [LARGE SCALE GENOMIC DNA]</scope>
    <source>
        <strain evidence="9">Orrdi1</strain>
    </source>
</reference>
<reference evidence="8 10" key="1">
    <citation type="submission" date="2016-06" db="EMBL/GenBank/DDBJ databases">
        <authorList>
            <person name="Kjaerup R.B."/>
            <person name="Dalgaard T.S."/>
            <person name="Juul-Madsen H.R."/>
        </authorList>
    </citation>
    <scope>NUCLEOTIDE SEQUENCE [LARGE SCALE GENOMIC DNA]</scope>
    <source>
        <strain evidence="8">Orrdi1</strain>
    </source>
</reference>
<dbReference type="OrthoDB" id="9794151at2"/>
<dbReference type="GO" id="GO:0008199">
    <property type="term" value="F:ferric iron binding"/>
    <property type="evidence" value="ECO:0007669"/>
    <property type="project" value="TreeGrafter"/>
</dbReference>
<dbReference type="FunFam" id="3.90.1670.10:FF:000001">
    <property type="entry name" value="Protein FdhE"/>
    <property type="match status" value="1"/>
</dbReference>
<sequence length="316" mass="33343">MTSPAGGIGLDTQGIGVPTGGIGDAPPVLAPRLDKHYARRAARLAQLADGHPMADYLRMAAALVQAQQATLDSLPLAEDASAAHADVTPLTPGALLQAPYWRAALPAFLAAFSRLGAAQLDASLPLRQTLAALRDASSDALAHDAAALLAGDFEQVDSARALFLWAALSLHAVQFAARLPASAWRAQGDSRQFCPACGGAPVASVVLGGAQAGLRYLHCGLCETRWHLVRSKCSNCEQGGKLDYWSLDSKTAPITAESCGDCHSYLKVLYMDRDRNQDPMADDLATLALDAEVEREGYARSSVNPLLLPGRQPDPR</sequence>
<dbReference type="Pfam" id="PF24860">
    <property type="entry name" value="FdhE_C"/>
    <property type="match status" value="1"/>
</dbReference>
<organism evidence="8 10">
    <name type="scientific">Orrella dioscoreae</name>
    <dbReference type="NCBI Taxonomy" id="1851544"/>
    <lineage>
        <taxon>Bacteria</taxon>
        <taxon>Pseudomonadati</taxon>
        <taxon>Pseudomonadota</taxon>
        <taxon>Betaproteobacteria</taxon>
        <taxon>Burkholderiales</taxon>
        <taxon>Alcaligenaceae</taxon>
        <taxon>Orrella</taxon>
    </lineage>
</organism>
<feature type="domain" description="FdhE C-terminal" evidence="7">
    <location>
        <begin position="232"/>
        <end position="307"/>
    </location>
</feature>
<dbReference type="AlphaFoldDB" id="A0A1C3JX78"/>
<dbReference type="EMBL" id="FLRC01000002">
    <property type="protein sequence ID" value="SBT23728.1"/>
    <property type="molecule type" value="Genomic_DNA"/>
</dbReference>
<evidence type="ECO:0000313" key="8">
    <source>
        <dbReference type="EMBL" id="SBT23728.1"/>
    </source>
</evidence>
<gene>
    <name evidence="4" type="primary">fdhE</name>
    <name evidence="8" type="ORF">ODI_03756</name>
    <name evidence="9" type="ORF">ODI_R1006</name>
</gene>
<dbReference type="CDD" id="cd16341">
    <property type="entry name" value="FdhE"/>
    <property type="match status" value="1"/>
</dbReference>
<dbReference type="Proteomes" id="UP000078558">
    <property type="component" value="Chromosome I"/>
</dbReference>
<dbReference type="Pfam" id="PF04216">
    <property type="entry name" value="FdhE_N"/>
    <property type="match status" value="1"/>
</dbReference>
<dbReference type="NCBIfam" id="TIGR01562">
    <property type="entry name" value="FdhE"/>
    <property type="match status" value="1"/>
</dbReference>
<dbReference type="InterPro" id="IPR056774">
    <property type="entry name" value="FdhE_N"/>
</dbReference>
<evidence type="ECO:0000256" key="1">
    <source>
        <dbReference type="ARBA" id="ARBA00004496"/>
    </source>
</evidence>
<evidence type="ECO:0000259" key="6">
    <source>
        <dbReference type="Pfam" id="PF24859"/>
    </source>
</evidence>
<dbReference type="STRING" id="1851544.ODI_03756"/>
<dbReference type="PANTHER" id="PTHR37689:SF1">
    <property type="entry name" value="PROTEIN FDHE"/>
    <property type="match status" value="1"/>
</dbReference>
<dbReference type="PANTHER" id="PTHR37689">
    <property type="entry name" value="PROTEIN FDHE"/>
    <property type="match status" value="1"/>
</dbReference>
<dbReference type="EMBL" id="LT907988">
    <property type="protein sequence ID" value="SOE47720.1"/>
    <property type="molecule type" value="Genomic_DNA"/>
</dbReference>
<name>A0A1C3JX78_9BURK</name>
<evidence type="ECO:0000256" key="2">
    <source>
        <dbReference type="ARBA" id="ARBA00022490"/>
    </source>
</evidence>
<evidence type="ECO:0000256" key="3">
    <source>
        <dbReference type="ARBA" id="ARBA00061033"/>
    </source>
</evidence>
<dbReference type="Pfam" id="PF24859">
    <property type="entry name" value="FdhE_central"/>
    <property type="match status" value="1"/>
</dbReference>
<evidence type="ECO:0000313" key="10">
    <source>
        <dbReference type="Proteomes" id="UP000078558"/>
    </source>
</evidence>
<proteinExistence type="inferred from homology"/>
<evidence type="ECO:0000256" key="4">
    <source>
        <dbReference type="HAMAP-Rule" id="MF_00611"/>
    </source>
</evidence>
<dbReference type="InterPro" id="IPR056797">
    <property type="entry name" value="FdhE_central"/>
</dbReference>
<evidence type="ECO:0000313" key="9">
    <source>
        <dbReference type="EMBL" id="SOE47720.1"/>
    </source>
</evidence>
<comment type="subcellular location">
    <subcellularLocation>
        <location evidence="1 4">Cytoplasm</location>
    </subcellularLocation>
</comment>
<dbReference type="SUPFAM" id="SSF144020">
    <property type="entry name" value="FdhE-like"/>
    <property type="match status" value="1"/>
</dbReference>
<dbReference type="InterPro" id="IPR056796">
    <property type="entry name" value="FdhE_C"/>
</dbReference>
<dbReference type="GO" id="GO:0051604">
    <property type="term" value="P:protein maturation"/>
    <property type="evidence" value="ECO:0007669"/>
    <property type="project" value="TreeGrafter"/>
</dbReference>
<dbReference type="GO" id="GO:0005829">
    <property type="term" value="C:cytosol"/>
    <property type="evidence" value="ECO:0007669"/>
    <property type="project" value="TreeGrafter"/>
</dbReference>
<feature type="domain" description="FdhE N-terminal" evidence="5">
    <location>
        <begin position="25"/>
        <end position="185"/>
    </location>
</feature>
<dbReference type="PIRSF" id="PIRSF018296">
    <property type="entry name" value="Format_dh_formtn"/>
    <property type="match status" value="1"/>
</dbReference>
<evidence type="ECO:0000259" key="7">
    <source>
        <dbReference type="Pfam" id="PF24860"/>
    </source>
</evidence>
<dbReference type="InterPro" id="IPR024064">
    <property type="entry name" value="FdhE-like_sf"/>
</dbReference>
<feature type="domain" description="FdhE central" evidence="6">
    <location>
        <begin position="193"/>
        <end position="230"/>
    </location>
</feature>
<evidence type="ECO:0000259" key="5">
    <source>
        <dbReference type="Pfam" id="PF04216"/>
    </source>
</evidence>
<comment type="function">
    <text evidence="4">Necessary for formate dehydrogenase activity.</text>
</comment>
<accession>A0A1C3JX78</accession>
<dbReference type="KEGG" id="odi:ODI_R1006"/>